<dbReference type="Proteomes" id="UP000642284">
    <property type="component" value="Unassembled WGS sequence"/>
</dbReference>
<dbReference type="InterPro" id="IPR041698">
    <property type="entry name" value="Methyltransf_25"/>
</dbReference>
<sequence length="219" mass="23819">MTEPGFLATTRDSYDTISADYAEWAADELAVKPVERSVLACFAELAAGQGPMADVGCGTGRVTAHLAGLGADVFGIDLSPGMLAAARKRHPELRFVEGSMTALDLPDESLGSALAWYSVIHVPDGQLPDVFAEFHRVLKPGGHFLLGFQIGEEPLQLTEALGHTFDLTFHRRTPDAVAERLRDAGFEERMRLVKQRELDGPFPEKTPQGFLIFRKPAAS</sequence>
<dbReference type="InterPro" id="IPR029063">
    <property type="entry name" value="SAM-dependent_MTases_sf"/>
</dbReference>
<dbReference type="InterPro" id="IPR050508">
    <property type="entry name" value="Methyltransf_Superfamily"/>
</dbReference>
<gene>
    <name evidence="2" type="ORF">H9Y04_20605</name>
</gene>
<evidence type="ECO:0000313" key="2">
    <source>
        <dbReference type="EMBL" id="MBC9714954.1"/>
    </source>
</evidence>
<dbReference type="GO" id="GO:0008168">
    <property type="term" value="F:methyltransferase activity"/>
    <property type="evidence" value="ECO:0007669"/>
    <property type="project" value="UniProtKB-KW"/>
</dbReference>
<keyword evidence="2" id="KW-0808">Transferase</keyword>
<dbReference type="EMBL" id="JACTVJ010000010">
    <property type="protein sequence ID" value="MBC9714954.1"/>
    <property type="molecule type" value="Genomic_DNA"/>
</dbReference>
<reference evidence="2 3" key="1">
    <citation type="submission" date="2020-08" db="EMBL/GenBank/DDBJ databases">
        <title>Genemic of Streptomyces polyaspartic.</title>
        <authorList>
            <person name="Liu W."/>
        </authorList>
    </citation>
    <scope>NUCLEOTIDE SEQUENCE [LARGE SCALE GENOMIC DNA]</scope>
    <source>
        <strain evidence="2 3">TRM66268-LWL</strain>
    </source>
</reference>
<feature type="domain" description="Methyltransferase" evidence="1">
    <location>
        <begin position="54"/>
        <end position="142"/>
    </location>
</feature>
<keyword evidence="2" id="KW-0489">Methyltransferase</keyword>
<evidence type="ECO:0000313" key="3">
    <source>
        <dbReference type="Proteomes" id="UP000642284"/>
    </source>
</evidence>
<accession>A0ABR7SJC7</accession>
<dbReference type="PANTHER" id="PTHR42912">
    <property type="entry name" value="METHYLTRANSFERASE"/>
    <property type="match status" value="1"/>
</dbReference>
<dbReference type="CDD" id="cd02440">
    <property type="entry name" value="AdoMet_MTases"/>
    <property type="match status" value="1"/>
</dbReference>
<comment type="caution">
    <text evidence="2">The sequence shown here is derived from an EMBL/GenBank/DDBJ whole genome shotgun (WGS) entry which is preliminary data.</text>
</comment>
<name>A0ABR7SJC7_9ACTN</name>
<dbReference type="SUPFAM" id="SSF53335">
    <property type="entry name" value="S-adenosyl-L-methionine-dependent methyltransferases"/>
    <property type="match status" value="1"/>
</dbReference>
<dbReference type="RefSeq" id="WP_187815407.1">
    <property type="nucleotide sequence ID" value="NZ_JACTVJ010000010.1"/>
</dbReference>
<dbReference type="PANTHER" id="PTHR42912:SF80">
    <property type="entry name" value="METHYLTRANSFERASE DOMAIN-CONTAINING PROTEIN"/>
    <property type="match status" value="1"/>
</dbReference>
<proteinExistence type="predicted"/>
<keyword evidence="3" id="KW-1185">Reference proteome</keyword>
<dbReference type="Gene3D" id="3.40.50.150">
    <property type="entry name" value="Vaccinia Virus protein VP39"/>
    <property type="match status" value="1"/>
</dbReference>
<dbReference type="GO" id="GO:0032259">
    <property type="term" value="P:methylation"/>
    <property type="evidence" value="ECO:0007669"/>
    <property type="project" value="UniProtKB-KW"/>
</dbReference>
<dbReference type="Pfam" id="PF13649">
    <property type="entry name" value="Methyltransf_25"/>
    <property type="match status" value="1"/>
</dbReference>
<evidence type="ECO:0000259" key="1">
    <source>
        <dbReference type="Pfam" id="PF13649"/>
    </source>
</evidence>
<protein>
    <submittedName>
        <fullName evidence="2">Methyltransferase domain-containing protein</fullName>
    </submittedName>
</protein>
<organism evidence="2 3">
    <name type="scientific">Streptomyces polyasparticus</name>
    <dbReference type="NCBI Taxonomy" id="2767826"/>
    <lineage>
        <taxon>Bacteria</taxon>
        <taxon>Bacillati</taxon>
        <taxon>Actinomycetota</taxon>
        <taxon>Actinomycetes</taxon>
        <taxon>Kitasatosporales</taxon>
        <taxon>Streptomycetaceae</taxon>
        <taxon>Streptomyces</taxon>
    </lineage>
</organism>